<dbReference type="OrthoDB" id="7274881at2"/>
<dbReference type="InterPro" id="IPR027275">
    <property type="entry name" value="PRC-brl_dom"/>
</dbReference>
<proteinExistence type="predicted"/>
<reference evidence="2 3" key="1">
    <citation type="journal article" date="2012" name="ISME J.">
        <title>Nitrification expanded: discovery, physiology and genomics of a nitrite-oxidizing bacterium from the phylum Chloroflexi.</title>
        <authorList>
            <person name="Sorokin D.Y."/>
            <person name="Lucker S."/>
            <person name="Vejmelkova D."/>
            <person name="Kostrikina N.A."/>
            <person name="Kleerebezem R."/>
            <person name="Rijpstra W.I."/>
            <person name="Damste J.S."/>
            <person name="Le Paslier D."/>
            <person name="Muyzer G."/>
            <person name="Wagner M."/>
            <person name="van Loosdrecht M.C."/>
            <person name="Daims H."/>
        </authorList>
    </citation>
    <scope>NUCLEOTIDE SEQUENCE [LARGE SCALE GENOMIC DNA]</scope>
    <source>
        <strain evidence="3">none</strain>
    </source>
</reference>
<evidence type="ECO:0000259" key="1">
    <source>
        <dbReference type="Pfam" id="PF05239"/>
    </source>
</evidence>
<gene>
    <name evidence="2" type="ORF">NITHO_1760002</name>
</gene>
<dbReference type="Gene3D" id="2.30.30.240">
    <property type="entry name" value="PRC-barrel domain"/>
    <property type="match status" value="1"/>
</dbReference>
<dbReference type="AlphaFoldDB" id="I4EE97"/>
<dbReference type="Proteomes" id="UP000004221">
    <property type="component" value="Unassembled WGS sequence"/>
</dbReference>
<feature type="domain" description="PRC-barrel" evidence="1">
    <location>
        <begin position="9"/>
        <end position="82"/>
    </location>
</feature>
<evidence type="ECO:0000313" key="2">
    <source>
        <dbReference type="EMBL" id="CCF83009.1"/>
    </source>
</evidence>
<keyword evidence="3" id="KW-1185">Reference proteome</keyword>
<comment type="caution">
    <text evidence="2">The sequence shown here is derived from an EMBL/GenBank/DDBJ whole genome shotgun (WGS) entry which is preliminary data.</text>
</comment>
<dbReference type="SUPFAM" id="SSF50346">
    <property type="entry name" value="PRC-barrel domain"/>
    <property type="match status" value="1"/>
</dbReference>
<dbReference type="RefSeq" id="WP_008475660.1">
    <property type="nucleotide sequence ID" value="NZ_CAGS01000086.1"/>
</dbReference>
<dbReference type="Pfam" id="PF05239">
    <property type="entry name" value="PRC"/>
    <property type="match status" value="1"/>
</dbReference>
<organism evidence="2 3">
    <name type="scientific">Nitrolancea hollandica Lb</name>
    <dbReference type="NCBI Taxonomy" id="1129897"/>
    <lineage>
        <taxon>Bacteria</taxon>
        <taxon>Pseudomonadati</taxon>
        <taxon>Thermomicrobiota</taxon>
        <taxon>Thermomicrobia</taxon>
        <taxon>Sphaerobacterales</taxon>
        <taxon>Sphaerobacterineae</taxon>
        <taxon>Sphaerobacteraceae</taxon>
        <taxon>Nitrolancea</taxon>
    </lineage>
</organism>
<dbReference type="EMBL" id="CAGS01000086">
    <property type="protein sequence ID" value="CCF83009.1"/>
    <property type="molecule type" value="Genomic_DNA"/>
</dbReference>
<evidence type="ECO:0000313" key="3">
    <source>
        <dbReference type="Proteomes" id="UP000004221"/>
    </source>
</evidence>
<accession>I4EE97</accession>
<dbReference type="InterPro" id="IPR011033">
    <property type="entry name" value="PRC_barrel-like_sf"/>
</dbReference>
<sequence length="92" mass="10355">MSWNPSPDFDYDQLRNLDVYGAKGNKIGSIDQVLTDTTTHRHYLLVKAGPLGLGTEDYYIPETAIDMVGQDRVVIDKTEDQLKSSGWTKPPR</sequence>
<name>I4EE97_9BACT</name>
<protein>
    <recommendedName>
        <fullName evidence="1">PRC-barrel domain-containing protein</fullName>
    </recommendedName>
</protein>